<reference evidence="1" key="2">
    <citation type="journal article" date="2015" name="Fish Shellfish Immunol.">
        <title>Early steps in the European eel (Anguilla anguilla)-Vibrio vulnificus interaction in the gills: Role of the RtxA13 toxin.</title>
        <authorList>
            <person name="Callol A."/>
            <person name="Pajuelo D."/>
            <person name="Ebbesson L."/>
            <person name="Teles M."/>
            <person name="MacKenzie S."/>
            <person name="Amaro C."/>
        </authorList>
    </citation>
    <scope>NUCLEOTIDE SEQUENCE</scope>
</reference>
<proteinExistence type="predicted"/>
<reference evidence="1" key="1">
    <citation type="submission" date="2014-11" db="EMBL/GenBank/DDBJ databases">
        <authorList>
            <person name="Amaro Gonzalez C."/>
        </authorList>
    </citation>
    <scope>NUCLEOTIDE SEQUENCE</scope>
</reference>
<protein>
    <submittedName>
        <fullName evidence="1">Uncharacterized protein</fullName>
    </submittedName>
</protein>
<dbReference type="EMBL" id="GBXM01034292">
    <property type="protein sequence ID" value="JAH74285.1"/>
    <property type="molecule type" value="Transcribed_RNA"/>
</dbReference>
<dbReference type="AlphaFoldDB" id="A0A0E9VA15"/>
<accession>A0A0E9VA15</accession>
<evidence type="ECO:0000313" key="1">
    <source>
        <dbReference type="EMBL" id="JAH74285.1"/>
    </source>
</evidence>
<organism evidence="1">
    <name type="scientific">Anguilla anguilla</name>
    <name type="common">European freshwater eel</name>
    <name type="synonym">Muraena anguilla</name>
    <dbReference type="NCBI Taxonomy" id="7936"/>
    <lineage>
        <taxon>Eukaryota</taxon>
        <taxon>Metazoa</taxon>
        <taxon>Chordata</taxon>
        <taxon>Craniata</taxon>
        <taxon>Vertebrata</taxon>
        <taxon>Euteleostomi</taxon>
        <taxon>Actinopterygii</taxon>
        <taxon>Neopterygii</taxon>
        <taxon>Teleostei</taxon>
        <taxon>Anguilliformes</taxon>
        <taxon>Anguillidae</taxon>
        <taxon>Anguilla</taxon>
    </lineage>
</organism>
<name>A0A0E9VA15_ANGAN</name>
<sequence>MLSECSDFVVLTSAFKMFPWRSLQKLP</sequence>